<organism evidence="2 3">
    <name type="scientific">Pontibacillus marinus BH030004 = DSM 16465</name>
    <dbReference type="NCBI Taxonomy" id="1385511"/>
    <lineage>
        <taxon>Bacteria</taxon>
        <taxon>Bacillati</taxon>
        <taxon>Bacillota</taxon>
        <taxon>Bacilli</taxon>
        <taxon>Bacillales</taxon>
        <taxon>Bacillaceae</taxon>
        <taxon>Pontibacillus</taxon>
    </lineage>
</organism>
<dbReference type="Proteomes" id="UP000030403">
    <property type="component" value="Unassembled WGS sequence"/>
</dbReference>
<feature type="transmembrane region" description="Helical" evidence="1">
    <location>
        <begin position="6"/>
        <end position="29"/>
    </location>
</feature>
<dbReference type="RefSeq" id="WP_154657321.1">
    <property type="nucleotide sequence ID" value="NZ_AULJ01000018.1"/>
</dbReference>
<keyword evidence="1" id="KW-0472">Membrane</keyword>
<accession>A0A0A5G429</accession>
<dbReference type="AlphaFoldDB" id="A0A0A5G429"/>
<sequence>MRTNNYFAALVFFTILGIVTSTVLNSVILTQVAAIKDKLQNQGGDGRSRQ</sequence>
<keyword evidence="1" id="KW-1133">Transmembrane helix</keyword>
<keyword evidence="3" id="KW-1185">Reference proteome</keyword>
<evidence type="ECO:0000313" key="2">
    <source>
        <dbReference type="EMBL" id="KGX86809.1"/>
    </source>
</evidence>
<comment type="caution">
    <text evidence="2">The sequence shown here is derived from an EMBL/GenBank/DDBJ whole genome shotgun (WGS) entry which is preliminary data.</text>
</comment>
<dbReference type="STRING" id="1385511.GCA_000425225_01855"/>
<name>A0A0A5G429_9BACI</name>
<dbReference type="EMBL" id="AVPF01000028">
    <property type="protein sequence ID" value="KGX86809.1"/>
    <property type="molecule type" value="Genomic_DNA"/>
</dbReference>
<proteinExistence type="predicted"/>
<evidence type="ECO:0000256" key="1">
    <source>
        <dbReference type="SAM" id="Phobius"/>
    </source>
</evidence>
<keyword evidence="1" id="KW-0812">Transmembrane</keyword>
<reference evidence="2 3" key="1">
    <citation type="submission" date="2013-08" db="EMBL/GenBank/DDBJ databases">
        <authorList>
            <person name="Huang J."/>
            <person name="Wang G."/>
        </authorList>
    </citation>
    <scope>NUCLEOTIDE SEQUENCE [LARGE SCALE GENOMIC DNA]</scope>
    <source>
        <strain evidence="2 3">BH030004</strain>
    </source>
</reference>
<evidence type="ECO:0000313" key="3">
    <source>
        <dbReference type="Proteomes" id="UP000030403"/>
    </source>
</evidence>
<protein>
    <submittedName>
        <fullName evidence="2">Uncharacterized protein</fullName>
    </submittedName>
</protein>
<gene>
    <name evidence="2" type="ORF">N783_11605</name>
</gene>